<comment type="caution">
    <text evidence="1">The sequence shown here is derived from an EMBL/GenBank/DDBJ whole genome shotgun (WGS) entry which is preliminary data.</text>
</comment>
<protein>
    <submittedName>
        <fullName evidence="1">Uncharacterized protein</fullName>
    </submittedName>
</protein>
<name>A0A5B7DPA1_PORTR</name>
<reference evidence="1 2" key="1">
    <citation type="submission" date="2019-05" db="EMBL/GenBank/DDBJ databases">
        <title>Another draft genome of Portunus trituberculatus and its Hox gene families provides insights of decapod evolution.</title>
        <authorList>
            <person name="Jeong J.-H."/>
            <person name="Song I."/>
            <person name="Kim S."/>
            <person name="Choi T."/>
            <person name="Kim D."/>
            <person name="Ryu S."/>
            <person name="Kim W."/>
        </authorList>
    </citation>
    <scope>NUCLEOTIDE SEQUENCE [LARGE SCALE GENOMIC DNA]</scope>
    <source>
        <tissue evidence="1">Muscle</tissue>
    </source>
</reference>
<evidence type="ECO:0000313" key="1">
    <source>
        <dbReference type="EMBL" id="MPC22864.1"/>
    </source>
</evidence>
<dbReference type="AlphaFoldDB" id="A0A5B7DPA1"/>
<proteinExistence type="predicted"/>
<evidence type="ECO:0000313" key="2">
    <source>
        <dbReference type="Proteomes" id="UP000324222"/>
    </source>
</evidence>
<keyword evidence="2" id="KW-1185">Reference proteome</keyword>
<accession>A0A5B7DPA1</accession>
<gene>
    <name evidence="1" type="ORF">E2C01_015891</name>
</gene>
<sequence length="106" mass="11813">MSNRSVSVYLNMADIYYFTDDETDHSKDGVGSPSSPSSDYFVLPLRILHNDVFHALAGLGPRKAYGVGALFSLLDLKTCDYMNRIAFLYPAWLVGKENISSQRVSD</sequence>
<dbReference type="EMBL" id="VSRR010001135">
    <property type="protein sequence ID" value="MPC22864.1"/>
    <property type="molecule type" value="Genomic_DNA"/>
</dbReference>
<organism evidence="1 2">
    <name type="scientific">Portunus trituberculatus</name>
    <name type="common">Swimming crab</name>
    <name type="synonym">Neptunus trituberculatus</name>
    <dbReference type="NCBI Taxonomy" id="210409"/>
    <lineage>
        <taxon>Eukaryota</taxon>
        <taxon>Metazoa</taxon>
        <taxon>Ecdysozoa</taxon>
        <taxon>Arthropoda</taxon>
        <taxon>Crustacea</taxon>
        <taxon>Multicrustacea</taxon>
        <taxon>Malacostraca</taxon>
        <taxon>Eumalacostraca</taxon>
        <taxon>Eucarida</taxon>
        <taxon>Decapoda</taxon>
        <taxon>Pleocyemata</taxon>
        <taxon>Brachyura</taxon>
        <taxon>Eubrachyura</taxon>
        <taxon>Portunoidea</taxon>
        <taxon>Portunidae</taxon>
        <taxon>Portuninae</taxon>
        <taxon>Portunus</taxon>
    </lineage>
</organism>
<dbReference type="Proteomes" id="UP000324222">
    <property type="component" value="Unassembled WGS sequence"/>
</dbReference>